<dbReference type="GO" id="GO:0042026">
    <property type="term" value="P:protein refolding"/>
    <property type="evidence" value="ECO:0007669"/>
    <property type="project" value="TreeGrafter"/>
</dbReference>
<dbReference type="Gene3D" id="1.10.287.110">
    <property type="entry name" value="DnaJ domain"/>
    <property type="match status" value="1"/>
</dbReference>
<dbReference type="GO" id="GO:0051082">
    <property type="term" value="F:unfolded protein binding"/>
    <property type="evidence" value="ECO:0007669"/>
    <property type="project" value="TreeGrafter"/>
</dbReference>
<dbReference type="PROSITE" id="PS50076">
    <property type="entry name" value="DNAJ_2"/>
    <property type="match status" value="1"/>
</dbReference>
<dbReference type="PANTHER" id="PTHR43096">
    <property type="entry name" value="DNAJ HOMOLOG 1, MITOCHONDRIAL-RELATED"/>
    <property type="match status" value="1"/>
</dbReference>
<dbReference type="EMBL" id="CP042912">
    <property type="protein sequence ID" value="QEG24310.1"/>
    <property type="molecule type" value="Genomic_DNA"/>
</dbReference>
<evidence type="ECO:0000259" key="1">
    <source>
        <dbReference type="PROSITE" id="PS50076"/>
    </source>
</evidence>
<dbReference type="PROSITE" id="PS00636">
    <property type="entry name" value="DNAJ_1"/>
    <property type="match status" value="1"/>
</dbReference>
<name>A0A5B9PGD3_9BACT</name>
<evidence type="ECO:0000313" key="2">
    <source>
        <dbReference type="EMBL" id="QEG24310.1"/>
    </source>
</evidence>
<reference evidence="2 3" key="1">
    <citation type="submission" date="2019-08" db="EMBL/GenBank/DDBJ databases">
        <title>Deep-cultivation of Planctomycetes and their phenomic and genomic characterization uncovers novel biology.</title>
        <authorList>
            <person name="Wiegand S."/>
            <person name="Jogler M."/>
            <person name="Boedeker C."/>
            <person name="Pinto D."/>
            <person name="Vollmers J."/>
            <person name="Rivas-Marin E."/>
            <person name="Kohn T."/>
            <person name="Peeters S.H."/>
            <person name="Heuer A."/>
            <person name="Rast P."/>
            <person name="Oberbeckmann S."/>
            <person name="Bunk B."/>
            <person name="Jeske O."/>
            <person name="Meyerdierks A."/>
            <person name="Storesund J.E."/>
            <person name="Kallscheuer N."/>
            <person name="Luecker S."/>
            <person name="Lage O.M."/>
            <person name="Pohl T."/>
            <person name="Merkel B.J."/>
            <person name="Hornburger P."/>
            <person name="Mueller R.-W."/>
            <person name="Bruemmer F."/>
            <person name="Labrenz M."/>
            <person name="Spormann A.M."/>
            <person name="Op den Camp H."/>
            <person name="Overmann J."/>
            <person name="Amann R."/>
            <person name="Jetten M.S.M."/>
            <person name="Mascher T."/>
            <person name="Medema M.H."/>
            <person name="Devos D.P."/>
            <person name="Kaster A.-K."/>
            <person name="Ovreas L."/>
            <person name="Rohde M."/>
            <person name="Galperin M.Y."/>
            <person name="Jogler C."/>
        </authorList>
    </citation>
    <scope>NUCLEOTIDE SEQUENCE [LARGE SCALE GENOMIC DNA]</scope>
    <source>
        <strain evidence="2 3">FC18</strain>
    </source>
</reference>
<keyword evidence="3" id="KW-1185">Reference proteome</keyword>
<feature type="domain" description="J" evidence="1">
    <location>
        <begin position="9"/>
        <end position="72"/>
    </location>
</feature>
<dbReference type="SUPFAM" id="SSF46565">
    <property type="entry name" value="Chaperone J-domain"/>
    <property type="match status" value="1"/>
</dbReference>
<dbReference type="InterPro" id="IPR018253">
    <property type="entry name" value="DnaJ_domain_CS"/>
</dbReference>
<dbReference type="Pfam" id="PF00226">
    <property type="entry name" value="DnaJ"/>
    <property type="match status" value="1"/>
</dbReference>
<sequence length="189" mass="21824">MSTDQDFVDYYETLEASCNASFETIERTFRFLAKRFHPDCSEQGDRLRFTEIVEAYETLRDPEKRAAYDAKFESFKSEQSEIIREAGHASSDTADRHRLLTLFYAQRRRNMNSPGIGVSTLEEMMGLPTEVLDFHIWYFREKGWLNREESGTLSITAAGVDKIESKVEKEEEAAARMRITQSNEAIALP</sequence>
<dbReference type="KEGG" id="mff:MFFC18_42280"/>
<dbReference type="AlphaFoldDB" id="A0A5B9PGD3"/>
<dbReference type="InterPro" id="IPR036869">
    <property type="entry name" value="J_dom_sf"/>
</dbReference>
<gene>
    <name evidence="2" type="primary">dnaJ_2</name>
    <name evidence="2" type="ORF">MFFC18_42280</name>
</gene>
<dbReference type="PANTHER" id="PTHR43096:SF36">
    <property type="entry name" value="CHAPERONE PROTEIN DNAJ 1, MITOCHONDRIAL"/>
    <property type="match status" value="1"/>
</dbReference>
<organism evidence="2 3">
    <name type="scientific">Mariniblastus fucicola</name>
    <dbReference type="NCBI Taxonomy" id="980251"/>
    <lineage>
        <taxon>Bacteria</taxon>
        <taxon>Pseudomonadati</taxon>
        <taxon>Planctomycetota</taxon>
        <taxon>Planctomycetia</taxon>
        <taxon>Pirellulales</taxon>
        <taxon>Pirellulaceae</taxon>
        <taxon>Mariniblastus</taxon>
    </lineage>
</organism>
<proteinExistence type="predicted"/>
<dbReference type="Proteomes" id="UP000322214">
    <property type="component" value="Chromosome"/>
</dbReference>
<protein>
    <submittedName>
        <fullName evidence="2">Chaperone protein DnaJ</fullName>
    </submittedName>
</protein>
<dbReference type="RefSeq" id="WP_075084099.1">
    <property type="nucleotide sequence ID" value="NZ_CP042912.1"/>
</dbReference>
<dbReference type="CDD" id="cd06257">
    <property type="entry name" value="DnaJ"/>
    <property type="match status" value="1"/>
</dbReference>
<dbReference type="InterPro" id="IPR001623">
    <property type="entry name" value="DnaJ_domain"/>
</dbReference>
<dbReference type="SMART" id="SM00271">
    <property type="entry name" value="DnaJ"/>
    <property type="match status" value="1"/>
</dbReference>
<dbReference type="GO" id="GO:0005737">
    <property type="term" value="C:cytoplasm"/>
    <property type="evidence" value="ECO:0007669"/>
    <property type="project" value="TreeGrafter"/>
</dbReference>
<accession>A0A5B9PGD3</accession>
<evidence type="ECO:0000313" key="3">
    <source>
        <dbReference type="Proteomes" id="UP000322214"/>
    </source>
</evidence>
<dbReference type="STRING" id="980251.GCA_001642875_01343"/>
<dbReference type="PRINTS" id="PR00625">
    <property type="entry name" value="JDOMAIN"/>
</dbReference>